<protein>
    <submittedName>
        <fullName evidence="1">Uncharacterized protein</fullName>
    </submittedName>
</protein>
<evidence type="ECO:0000313" key="2">
    <source>
        <dbReference type="Proteomes" id="UP000199315"/>
    </source>
</evidence>
<keyword evidence="2" id="KW-1185">Reference proteome</keyword>
<dbReference type="AlphaFoldDB" id="A0A1D3TUN9"/>
<proteinExistence type="predicted"/>
<accession>A0A1D3TUN9</accession>
<name>A0A1D3TUN9_9FIRM</name>
<dbReference type="STRING" id="1619234.SAMN05421730_10145"/>
<dbReference type="EMBL" id="FMKA01000014">
    <property type="protein sequence ID" value="SCP97798.1"/>
    <property type="molecule type" value="Genomic_DNA"/>
</dbReference>
<dbReference type="RefSeq" id="WP_091234279.1">
    <property type="nucleotide sequence ID" value="NZ_FMKA01000014.1"/>
</dbReference>
<organism evidence="1 2">
    <name type="scientific">Anaerobium acetethylicum</name>
    <dbReference type="NCBI Taxonomy" id="1619234"/>
    <lineage>
        <taxon>Bacteria</taxon>
        <taxon>Bacillati</taxon>
        <taxon>Bacillota</taxon>
        <taxon>Clostridia</taxon>
        <taxon>Lachnospirales</taxon>
        <taxon>Lachnospiraceae</taxon>
        <taxon>Anaerobium</taxon>
    </lineage>
</organism>
<dbReference type="OrthoDB" id="2019742at2"/>
<evidence type="ECO:0000313" key="1">
    <source>
        <dbReference type="EMBL" id="SCP97798.1"/>
    </source>
</evidence>
<reference evidence="1 2" key="1">
    <citation type="submission" date="2016-09" db="EMBL/GenBank/DDBJ databases">
        <authorList>
            <person name="Capua I."/>
            <person name="De Benedictis P."/>
            <person name="Joannis T."/>
            <person name="Lombin L.H."/>
            <person name="Cattoli G."/>
        </authorList>
    </citation>
    <scope>NUCLEOTIDE SEQUENCE [LARGE SCALE GENOMIC DNA]</scope>
    <source>
        <strain evidence="1 2">GluBS11</strain>
    </source>
</reference>
<dbReference type="Proteomes" id="UP000199315">
    <property type="component" value="Unassembled WGS sequence"/>
</dbReference>
<sequence>MKNIWWNQVTNAVQYVSQITQSILDEKSILIRYTSCMPWYAELESSIIEAVKQQSSEKKFVKTPAATDPGAYLLREFCKPEKRATYRPTKGYPKFFAESDDIVLHDRYLWVQIDDVNCLENWLAFVSEYVKERGKNKNTAVFILEWAGDEQASVKKGIKIFSLDDFIGDYDRIVFAVLASSSIRESAFIKKYIAELVANVAGNDIELCAECIQNHKPFLENPLAFIRMTVEEKERSDGTCFRYTKTSEEVEHFIWLAQIKTIYPHLEEYREEFVQKHSRAISKQLPISASYGEIYNDPKDVELGTLKYMADNGCLTLSTSEYENLKKYKDARNKLSHLAALSINEIKDMLK</sequence>
<gene>
    <name evidence="1" type="ORF">SAMN05421730_10145</name>
</gene>